<dbReference type="Pfam" id="PF00990">
    <property type="entry name" value="GGDEF"/>
    <property type="match status" value="1"/>
</dbReference>
<organism evidence="3 4">
    <name type="scientific">Deinococcus cellulosilyticus (strain DSM 18568 / NBRC 106333 / KACC 11606 / 5516J-15)</name>
    <dbReference type="NCBI Taxonomy" id="1223518"/>
    <lineage>
        <taxon>Bacteria</taxon>
        <taxon>Thermotogati</taxon>
        <taxon>Deinococcota</taxon>
        <taxon>Deinococci</taxon>
        <taxon>Deinococcales</taxon>
        <taxon>Deinococcaceae</taxon>
        <taxon>Deinococcus</taxon>
    </lineage>
</organism>
<evidence type="ECO:0000313" key="3">
    <source>
        <dbReference type="EMBL" id="GEM46462.1"/>
    </source>
</evidence>
<feature type="compositionally biased region" description="Polar residues" evidence="1">
    <location>
        <begin position="1"/>
        <end position="12"/>
    </location>
</feature>
<dbReference type="SMART" id="SM00267">
    <property type="entry name" value="GGDEF"/>
    <property type="match status" value="1"/>
</dbReference>
<dbReference type="OrthoDB" id="5379229at2"/>
<dbReference type="InterPro" id="IPR000160">
    <property type="entry name" value="GGDEF_dom"/>
</dbReference>
<proteinExistence type="predicted"/>
<dbReference type="InterPro" id="IPR029787">
    <property type="entry name" value="Nucleotide_cyclase"/>
</dbReference>
<dbReference type="Proteomes" id="UP000321306">
    <property type="component" value="Unassembled WGS sequence"/>
</dbReference>
<gene>
    <name evidence="3" type="ORF">DC3_20970</name>
</gene>
<keyword evidence="4" id="KW-1185">Reference proteome</keyword>
<dbReference type="SUPFAM" id="SSF55073">
    <property type="entry name" value="Nucleotide cyclase"/>
    <property type="match status" value="1"/>
</dbReference>
<name>A0A511N0R7_DEIC1</name>
<dbReference type="PROSITE" id="PS50887">
    <property type="entry name" value="GGDEF"/>
    <property type="match status" value="1"/>
</dbReference>
<dbReference type="AlphaFoldDB" id="A0A511N0R7"/>
<feature type="region of interest" description="Disordered" evidence="1">
    <location>
        <begin position="1"/>
        <end position="20"/>
    </location>
</feature>
<evidence type="ECO:0000256" key="1">
    <source>
        <dbReference type="SAM" id="MobiDB-lite"/>
    </source>
</evidence>
<dbReference type="Gene3D" id="3.30.70.270">
    <property type="match status" value="1"/>
</dbReference>
<dbReference type="InterPro" id="IPR043128">
    <property type="entry name" value="Rev_trsase/Diguanyl_cyclase"/>
</dbReference>
<evidence type="ECO:0000259" key="2">
    <source>
        <dbReference type="PROSITE" id="PS50887"/>
    </source>
</evidence>
<protein>
    <recommendedName>
        <fullName evidence="2">GGDEF domain-containing protein</fullName>
    </recommendedName>
</protein>
<sequence length="165" mass="17961">MMDDSQPMNSAPQGALIRDPDSGAYSRELFAPRLAEEAARATRELSALTLCLLEVRAEGGLSGDQVREVLALVRQTLRVSDVIFRFSDAEFLLMLPATIKSDGQMTCERLLQNLRGQLPAEVSLHVGLATHPEDLLDHEKLLDLLYARKDAAVQAGPDTCVSTGS</sequence>
<dbReference type="EMBL" id="BJXB01000008">
    <property type="protein sequence ID" value="GEM46462.1"/>
    <property type="molecule type" value="Genomic_DNA"/>
</dbReference>
<comment type="caution">
    <text evidence="3">The sequence shown here is derived from an EMBL/GenBank/DDBJ whole genome shotgun (WGS) entry which is preliminary data.</text>
</comment>
<reference evidence="3 4" key="1">
    <citation type="submission" date="2019-07" db="EMBL/GenBank/DDBJ databases">
        <title>Whole genome shotgun sequence of Deinococcus cellulosilyticus NBRC 106333.</title>
        <authorList>
            <person name="Hosoyama A."/>
            <person name="Uohara A."/>
            <person name="Ohji S."/>
            <person name="Ichikawa N."/>
        </authorList>
    </citation>
    <scope>NUCLEOTIDE SEQUENCE [LARGE SCALE GENOMIC DNA]</scope>
    <source>
        <strain evidence="3 4">NBRC 106333</strain>
    </source>
</reference>
<accession>A0A511N0R7</accession>
<evidence type="ECO:0000313" key="4">
    <source>
        <dbReference type="Proteomes" id="UP000321306"/>
    </source>
</evidence>
<feature type="domain" description="GGDEF" evidence="2">
    <location>
        <begin position="46"/>
        <end position="165"/>
    </location>
</feature>
<dbReference type="RefSeq" id="WP_146884278.1">
    <property type="nucleotide sequence ID" value="NZ_BJXB01000008.1"/>
</dbReference>